<gene>
    <name evidence="7" type="ORF">UBAL3_82700033</name>
</gene>
<evidence type="ECO:0000256" key="4">
    <source>
        <dbReference type="ARBA" id="ARBA00023098"/>
    </source>
</evidence>
<dbReference type="AlphaFoldDB" id="C6HWV9"/>
<keyword evidence="5 7" id="KW-0012">Acyltransferase</keyword>
<protein>
    <submittedName>
        <fullName evidence="7">Phospholipid/glycerol acyltransferase</fullName>
    </submittedName>
</protein>
<evidence type="ECO:0000256" key="1">
    <source>
        <dbReference type="ARBA" id="ARBA00005189"/>
    </source>
</evidence>
<dbReference type="SUPFAM" id="SSF69593">
    <property type="entry name" value="Glycerol-3-phosphate (1)-acyltransferase"/>
    <property type="match status" value="1"/>
</dbReference>
<dbReference type="EMBL" id="GG693871">
    <property type="protein sequence ID" value="EES52919.1"/>
    <property type="molecule type" value="Genomic_DNA"/>
</dbReference>
<evidence type="ECO:0000256" key="5">
    <source>
        <dbReference type="ARBA" id="ARBA00023315"/>
    </source>
</evidence>
<evidence type="ECO:0000313" key="8">
    <source>
        <dbReference type="Proteomes" id="UP000009374"/>
    </source>
</evidence>
<dbReference type="SMART" id="SM00563">
    <property type="entry name" value="PlsC"/>
    <property type="match status" value="1"/>
</dbReference>
<keyword evidence="2" id="KW-0444">Lipid biosynthesis</keyword>
<feature type="domain" description="Phospholipid/glycerol acyltransferase" evidence="6">
    <location>
        <begin position="78"/>
        <end position="190"/>
    </location>
</feature>
<comment type="pathway">
    <text evidence="1">Lipid metabolism.</text>
</comment>
<dbReference type="GO" id="GO:0003841">
    <property type="term" value="F:1-acylglycerol-3-phosphate O-acyltransferase activity"/>
    <property type="evidence" value="ECO:0007669"/>
    <property type="project" value="TreeGrafter"/>
</dbReference>
<keyword evidence="8" id="KW-1185">Reference proteome</keyword>
<evidence type="ECO:0000313" key="7">
    <source>
        <dbReference type="EMBL" id="EES52919.1"/>
    </source>
</evidence>
<evidence type="ECO:0000256" key="2">
    <source>
        <dbReference type="ARBA" id="ARBA00022516"/>
    </source>
</evidence>
<dbReference type="PANTHER" id="PTHR10434:SF64">
    <property type="entry name" value="1-ACYL-SN-GLYCEROL-3-PHOSPHATE ACYLTRANSFERASE-RELATED"/>
    <property type="match status" value="1"/>
</dbReference>
<evidence type="ECO:0000259" key="6">
    <source>
        <dbReference type="SMART" id="SM00563"/>
    </source>
</evidence>
<dbReference type="Proteomes" id="UP000009374">
    <property type="component" value="Unassembled WGS sequence"/>
</dbReference>
<accession>C6HWV9</accession>
<evidence type="ECO:0000256" key="3">
    <source>
        <dbReference type="ARBA" id="ARBA00022679"/>
    </source>
</evidence>
<name>C6HWV9_9BACT</name>
<organism evidence="7 8">
    <name type="scientific">Leptospirillum ferrodiazotrophum</name>
    <dbReference type="NCBI Taxonomy" id="412449"/>
    <lineage>
        <taxon>Bacteria</taxon>
        <taxon>Pseudomonadati</taxon>
        <taxon>Nitrospirota</taxon>
        <taxon>Nitrospiria</taxon>
        <taxon>Nitrospirales</taxon>
        <taxon>Nitrospiraceae</taxon>
        <taxon>Leptospirillum</taxon>
    </lineage>
</organism>
<dbReference type="InterPro" id="IPR002123">
    <property type="entry name" value="Plipid/glycerol_acylTrfase"/>
</dbReference>
<dbReference type="Pfam" id="PF01553">
    <property type="entry name" value="Acyltransferase"/>
    <property type="match status" value="1"/>
</dbReference>
<keyword evidence="3 7" id="KW-0808">Transferase</keyword>
<dbReference type="GO" id="GO:0006654">
    <property type="term" value="P:phosphatidic acid biosynthetic process"/>
    <property type="evidence" value="ECO:0007669"/>
    <property type="project" value="TreeGrafter"/>
</dbReference>
<proteinExistence type="predicted"/>
<keyword evidence="4" id="KW-0443">Lipid metabolism</keyword>
<dbReference type="CDD" id="cd07989">
    <property type="entry name" value="LPLAT_AGPAT-like"/>
    <property type="match status" value="1"/>
</dbReference>
<dbReference type="PANTHER" id="PTHR10434">
    <property type="entry name" value="1-ACYL-SN-GLYCEROL-3-PHOSPHATE ACYLTRANSFERASE"/>
    <property type="match status" value="1"/>
</dbReference>
<sequence length="260" mass="28739">MRIVLSFPRPDRPLPGSVRGFRAFRVGTHIAGFFLSPPGKRNLSPENSDPLSHWCQGLLSKFKVEVRVEGPPPGPGPFPIVANHISWMDILLIRQLIPGQFIAKEEIALWPVIGPGARRAGTLFISRNKLSSLRATFLQVCRCLERGQSVVLFPEGTTTTGEHLLPFRSGLFESARRTGVPILPLALRYESLTGPPNHATSYTGGESFGRSLWRTLGEARIMARLILRPPIFPEKKSRKVLAAEARHSILSTLSETTPPQ</sequence>
<reference evidence="7 8" key="1">
    <citation type="journal article" date="2009" name="Appl. Environ. Microbiol.">
        <title>Community genomic and proteomic analyses of chemoautotrophic iron-oxidizing "Leptospirillum rubarum" (Group II) and "Leptospirillum ferrodiazotrophum" (Group III) bacteria in acid mine drainage biofilms.</title>
        <authorList>
            <person name="Goltsman D.S."/>
            <person name="Denef V.J."/>
            <person name="Singer S.W."/>
            <person name="VerBerkmoes N.C."/>
            <person name="Lefsrud M."/>
            <person name="Mueller R.S."/>
            <person name="Dick G.J."/>
            <person name="Sun C.L."/>
            <person name="Wheeler K.E."/>
            <person name="Zemla A."/>
            <person name="Baker B.J."/>
            <person name="Hauser L."/>
            <person name="Land M."/>
            <person name="Shah M.B."/>
            <person name="Thelen M.P."/>
            <person name="Hettich R.L."/>
            <person name="Banfield J.F."/>
        </authorList>
    </citation>
    <scope>NUCLEOTIDE SEQUENCE [LARGE SCALE GENOMIC DNA]</scope>
</reference>